<dbReference type="NCBIfam" id="NF011678">
    <property type="entry name" value="PRK15098.1"/>
    <property type="match status" value="1"/>
</dbReference>
<dbReference type="InterPro" id="IPR001764">
    <property type="entry name" value="Glyco_hydro_3_N"/>
</dbReference>
<comment type="catalytic activity">
    <reaction evidence="1">
        <text>Hydrolysis of terminal, non-reducing beta-D-glucosyl residues with release of beta-D-glucose.</text>
        <dbReference type="EC" id="3.2.1.21"/>
    </reaction>
</comment>
<keyword evidence="6 7" id="KW-0326">Glycosidase</keyword>
<name>A0A9D9MZS0_9BACT</name>
<dbReference type="Pfam" id="PF14310">
    <property type="entry name" value="Fn3-like"/>
    <property type="match status" value="1"/>
</dbReference>
<evidence type="ECO:0000256" key="2">
    <source>
        <dbReference type="ARBA" id="ARBA00005336"/>
    </source>
</evidence>
<keyword evidence="4" id="KW-0732">Signal</keyword>
<dbReference type="SMART" id="SM01217">
    <property type="entry name" value="Fn3_like"/>
    <property type="match status" value="1"/>
</dbReference>
<sequence length="758" mass="82017">MRQAVVSAAAVLAFLPVSCGQKDAIDAKVDDLLSKMTLQEKIGQMNQVSVAGLSPEIEAGVRDGSIGSILNEVNPEVINEYQRIAVEESRLGIPLLVARDVIHGFRTVFPIPLGMAATFDTDLVQKGARLTAEEVTASGVRWTFSPMLDVARDPRWGRIAEGSGEDTYLNAVMGAAMVRGYQGDCSDSTSLAACAKHFVGYGAVEGGRDYNSTYIPPRQMMNVYLPPFEAAVKAGAMTLMTSFNDNDGIPSTGNKELLKGVLRDQWGFDGLVVTDWASAAEMIQHGFAADGKHAAELSLNAGVDMDMMSYVYTAHLEELLSEGKVRMEDIDNAVRNILRVKFRLGLFEHPYVDVAAAQNVQYNDSIMEAAYQTALESAVLLENDGVLPLDMTKVRRVLVTGPMADAPYDQMGTWTFDGQKEHTVTPLDAIREKYGKDVEIIYEPGLTYCREFNSKGIAKAVAAARRADVILAFMGEEAIMSGEAHCLADITLKGDQRKMLEALASTGKPLVLSVMAGRPLVLDKEASMCDAILYSFHPGTMGGPAIVDLLTGEAVPSGKTPVSFPAASGQVPCYYSHNNTGRPFRGTETMLYDIPLNAGQTSLGNTSYLLDAGFYPQYPFGYGLSYTEFRYSEPVFSTSGAAAPQRSAADSLHHVYSVSDTIHVEAMLSNTGKMQGTEVAQLYVRDLVGSVTRPVKELKAFRRVTLAPGESVKVAFDLPVSDLAFYGLDMKKKVEPGDFQLWIAGDSASGTPAEFTVR</sequence>
<accession>A0A9D9MZS0</accession>
<dbReference type="InterPro" id="IPR002772">
    <property type="entry name" value="Glyco_hydro_3_C"/>
</dbReference>
<protein>
    <recommendedName>
        <fullName evidence="3">beta-glucosidase</fullName>
        <ecNumber evidence="3">3.2.1.21</ecNumber>
    </recommendedName>
</protein>
<dbReference type="Gene3D" id="3.40.50.1700">
    <property type="entry name" value="Glycoside hydrolase family 3 C-terminal domain"/>
    <property type="match status" value="1"/>
</dbReference>
<dbReference type="InterPro" id="IPR019800">
    <property type="entry name" value="Glyco_hydro_3_AS"/>
</dbReference>
<dbReference type="SUPFAM" id="SSF51445">
    <property type="entry name" value="(Trans)glycosidases"/>
    <property type="match status" value="1"/>
</dbReference>
<dbReference type="InterPro" id="IPR013783">
    <property type="entry name" value="Ig-like_fold"/>
</dbReference>
<feature type="domain" description="Fibronectin type III-like" evidence="8">
    <location>
        <begin position="678"/>
        <end position="747"/>
    </location>
</feature>
<dbReference type="FunFam" id="3.20.20.300:FF:000005">
    <property type="entry name" value="Periplasmic beta-glucosidase"/>
    <property type="match status" value="1"/>
</dbReference>
<evidence type="ECO:0000256" key="6">
    <source>
        <dbReference type="ARBA" id="ARBA00023295"/>
    </source>
</evidence>
<dbReference type="AlphaFoldDB" id="A0A9D9MZS0"/>
<comment type="similarity">
    <text evidence="2 7">Belongs to the glycosyl hydrolase 3 family.</text>
</comment>
<dbReference type="PROSITE" id="PS00775">
    <property type="entry name" value="GLYCOSYL_HYDROL_F3"/>
    <property type="match status" value="1"/>
</dbReference>
<dbReference type="InterPro" id="IPR036962">
    <property type="entry name" value="Glyco_hydro_3_N_sf"/>
</dbReference>
<proteinExistence type="inferred from homology"/>
<dbReference type="EC" id="3.2.1.21" evidence="3"/>
<reference evidence="9" key="1">
    <citation type="submission" date="2020-10" db="EMBL/GenBank/DDBJ databases">
        <authorList>
            <person name="Gilroy R."/>
        </authorList>
    </citation>
    <scope>NUCLEOTIDE SEQUENCE</scope>
    <source>
        <strain evidence="9">B1-3475</strain>
    </source>
</reference>
<evidence type="ECO:0000256" key="5">
    <source>
        <dbReference type="ARBA" id="ARBA00022801"/>
    </source>
</evidence>
<dbReference type="Gene3D" id="3.20.20.300">
    <property type="entry name" value="Glycoside hydrolase, family 3, N-terminal domain"/>
    <property type="match status" value="1"/>
</dbReference>
<dbReference type="InterPro" id="IPR051915">
    <property type="entry name" value="Cellulose_Degrad_GH3"/>
</dbReference>
<gene>
    <name evidence="9" type="primary">bglX</name>
    <name evidence="9" type="ORF">IAC08_03640</name>
</gene>
<dbReference type="Gene3D" id="2.60.40.10">
    <property type="entry name" value="Immunoglobulins"/>
    <property type="match status" value="1"/>
</dbReference>
<dbReference type="InterPro" id="IPR017853">
    <property type="entry name" value="GH"/>
</dbReference>
<organism evidence="9 10">
    <name type="scientific">Candidatus Cryptobacteroides intestinigallinarum</name>
    <dbReference type="NCBI Taxonomy" id="2840767"/>
    <lineage>
        <taxon>Bacteria</taxon>
        <taxon>Pseudomonadati</taxon>
        <taxon>Bacteroidota</taxon>
        <taxon>Bacteroidia</taxon>
        <taxon>Bacteroidales</taxon>
        <taxon>Candidatus Cryptobacteroides</taxon>
    </lineage>
</organism>
<keyword evidence="5 7" id="KW-0378">Hydrolase</keyword>
<dbReference type="SUPFAM" id="SSF52279">
    <property type="entry name" value="Beta-D-glucan exohydrolase, C-terminal domain"/>
    <property type="match status" value="1"/>
</dbReference>
<dbReference type="Proteomes" id="UP000823617">
    <property type="component" value="Unassembled WGS sequence"/>
</dbReference>
<dbReference type="GO" id="GO:0008422">
    <property type="term" value="F:beta-glucosidase activity"/>
    <property type="evidence" value="ECO:0007669"/>
    <property type="project" value="UniProtKB-EC"/>
</dbReference>
<evidence type="ECO:0000259" key="8">
    <source>
        <dbReference type="SMART" id="SM01217"/>
    </source>
</evidence>
<evidence type="ECO:0000313" key="10">
    <source>
        <dbReference type="Proteomes" id="UP000823617"/>
    </source>
</evidence>
<dbReference type="Pfam" id="PF00933">
    <property type="entry name" value="Glyco_hydro_3"/>
    <property type="match status" value="1"/>
</dbReference>
<dbReference type="PRINTS" id="PR00133">
    <property type="entry name" value="GLHYDRLASE3"/>
</dbReference>
<reference evidence="9" key="2">
    <citation type="journal article" date="2021" name="PeerJ">
        <title>Extensive microbial diversity within the chicken gut microbiome revealed by metagenomics and culture.</title>
        <authorList>
            <person name="Gilroy R."/>
            <person name="Ravi A."/>
            <person name="Getino M."/>
            <person name="Pursley I."/>
            <person name="Horton D.L."/>
            <person name="Alikhan N.F."/>
            <person name="Baker D."/>
            <person name="Gharbi K."/>
            <person name="Hall N."/>
            <person name="Watson M."/>
            <person name="Adriaenssens E.M."/>
            <person name="Foster-Nyarko E."/>
            <person name="Jarju S."/>
            <person name="Secka A."/>
            <person name="Antonio M."/>
            <person name="Oren A."/>
            <person name="Chaudhuri R.R."/>
            <person name="La Ragione R."/>
            <person name="Hildebrand F."/>
            <person name="Pallen M.J."/>
        </authorList>
    </citation>
    <scope>NUCLEOTIDE SEQUENCE</scope>
    <source>
        <strain evidence="9">B1-3475</strain>
    </source>
</reference>
<comment type="caution">
    <text evidence="9">The sequence shown here is derived from an EMBL/GenBank/DDBJ whole genome shotgun (WGS) entry which is preliminary data.</text>
</comment>
<dbReference type="PANTHER" id="PTHR30620:SF16">
    <property type="entry name" value="LYSOSOMAL BETA GLUCOSIDASE"/>
    <property type="match status" value="1"/>
</dbReference>
<dbReference type="Pfam" id="PF01915">
    <property type="entry name" value="Glyco_hydro_3_C"/>
    <property type="match status" value="1"/>
</dbReference>
<evidence type="ECO:0000256" key="7">
    <source>
        <dbReference type="RuleBase" id="RU361161"/>
    </source>
</evidence>
<dbReference type="EMBL" id="JADIMK010000038">
    <property type="protein sequence ID" value="MBO8455479.1"/>
    <property type="molecule type" value="Genomic_DNA"/>
</dbReference>
<dbReference type="InterPro" id="IPR026891">
    <property type="entry name" value="Fn3-like"/>
</dbReference>
<dbReference type="FunFam" id="2.60.40.10:FF:000495">
    <property type="entry name" value="Periplasmic beta-glucosidase"/>
    <property type="match status" value="1"/>
</dbReference>
<dbReference type="PANTHER" id="PTHR30620">
    <property type="entry name" value="PERIPLASMIC BETA-GLUCOSIDASE-RELATED"/>
    <property type="match status" value="1"/>
</dbReference>
<dbReference type="GO" id="GO:0009251">
    <property type="term" value="P:glucan catabolic process"/>
    <property type="evidence" value="ECO:0007669"/>
    <property type="project" value="TreeGrafter"/>
</dbReference>
<evidence type="ECO:0000256" key="1">
    <source>
        <dbReference type="ARBA" id="ARBA00000448"/>
    </source>
</evidence>
<evidence type="ECO:0000256" key="4">
    <source>
        <dbReference type="ARBA" id="ARBA00022729"/>
    </source>
</evidence>
<evidence type="ECO:0000256" key="3">
    <source>
        <dbReference type="ARBA" id="ARBA00012744"/>
    </source>
</evidence>
<dbReference type="InterPro" id="IPR036881">
    <property type="entry name" value="Glyco_hydro_3_C_sf"/>
</dbReference>
<evidence type="ECO:0000313" key="9">
    <source>
        <dbReference type="EMBL" id="MBO8455479.1"/>
    </source>
</evidence>